<protein>
    <submittedName>
        <fullName evidence="2">Catalase</fullName>
    </submittedName>
</protein>
<organism evidence="2 3">
    <name type="scientific">Undibacterium parvum</name>
    <dbReference type="NCBI Taxonomy" id="401471"/>
    <lineage>
        <taxon>Bacteria</taxon>
        <taxon>Pseudomonadati</taxon>
        <taxon>Pseudomonadota</taxon>
        <taxon>Betaproteobacteria</taxon>
        <taxon>Burkholderiales</taxon>
        <taxon>Oxalobacteraceae</taxon>
        <taxon>Undibacterium</taxon>
    </lineage>
</organism>
<accession>A0A3S9HJ86</accession>
<dbReference type="OrthoDB" id="9812722at2"/>
<keyword evidence="3" id="KW-1185">Reference proteome</keyword>
<dbReference type="AlphaFoldDB" id="A0A3S9HJ86"/>
<dbReference type="RefSeq" id="WP_126127546.1">
    <property type="nucleotide sequence ID" value="NZ_CP034464.1"/>
</dbReference>
<name>A0A3S9HJ86_9BURK</name>
<feature type="region of interest" description="Disordered" evidence="1">
    <location>
        <begin position="154"/>
        <end position="220"/>
    </location>
</feature>
<feature type="compositionally biased region" description="Basic and acidic residues" evidence="1">
    <location>
        <begin position="33"/>
        <end position="44"/>
    </location>
</feature>
<evidence type="ECO:0000313" key="3">
    <source>
        <dbReference type="Proteomes" id="UP000275663"/>
    </source>
</evidence>
<gene>
    <name evidence="2" type="ORF">EJN92_09205</name>
</gene>
<evidence type="ECO:0000313" key="2">
    <source>
        <dbReference type="EMBL" id="AZP12164.1"/>
    </source>
</evidence>
<reference evidence="2 3" key="1">
    <citation type="journal article" date="2011" name="Int. J. Syst. Evol. Microbiol.">
        <title>Description of Undibacterium oligocarboniphilum sp. nov., isolated from purified water, and Undibacterium pigrum strain CCUG 49012 as the type strain of Undibacterium parvum sp. nov., and emended descriptions of the genus Undibacterium and the species Undibacterium pigrum.</title>
        <authorList>
            <person name="Eder W."/>
            <person name="Wanner G."/>
            <person name="Ludwig W."/>
            <person name="Busse H.J."/>
            <person name="Ziemke-Kageler F."/>
            <person name="Lang E."/>
        </authorList>
    </citation>
    <scope>NUCLEOTIDE SEQUENCE [LARGE SCALE GENOMIC DNA]</scope>
    <source>
        <strain evidence="2 3">DSM 23061</strain>
    </source>
</reference>
<dbReference type="Proteomes" id="UP000275663">
    <property type="component" value="Chromosome"/>
</dbReference>
<dbReference type="EMBL" id="CP034464">
    <property type="protein sequence ID" value="AZP12164.1"/>
    <property type="molecule type" value="Genomic_DNA"/>
</dbReference>
<sequence>MSSIVTGAGIGSSASVISAGKTGLALINAIGKPKPETASDKSSKIDNSAGLAPSPKVADAPVKNASATVQLSDEAKATVERLQARDRQVRAHEQAHLAASGGLATSGASYTYQKGPDGVRYAVGGEVSIDVSPGSTPQETIARAITIRAAALAPADPSGPDRAIAAQASQMEQKARNELATQQQGQVETQPQNKSGKGAAAYAAVSESGKVEATRINNYA</sequence>
<feature type="compositionally biased region" description="Low complexity" evidence="1">
    <location>
        <begin position="182"/>
        <end position="192"/>
    </location>
</feature>
<proteinExistence type="predicted"/>
<dbReference type="Pfam" id="PF12118">
    <property type="entry name" value="SprA-related"/>
    <property type="match status" value="1"/>
</dbReference>
<dbReference type="KEGG" id="upv:EJN92_09205"/>
<feature type="region of interest" description="Disordered" evidence="1">
    <location>
        <begin position="32"/>
        <end position="62"/>
    </location>
</feature>
<evidence type="ECO:0000256" key="1">
    <source>
        <dbReference type="SAM" id="MobiDB-lite"/>
    </source>
</evidence>
<dbReference type="InterPro" id="IPR021973">
    <property type="entry name" value="SprA-related"/>
</dbReference>